<name>A0A3L6RLB9_PANMI</name>
<gene>
    <name evidence="2" type="ORF">C2845_PM13G04810</name>
</gene>
<proteinExistence type="predicted"/>
<sequence>MDLKDCLISGSEISSSSLKTLAMVNCNMFWGLSITAPNLMVLRCIKPMGQAPSFKNLGSLVAGIIILDDFCFSGDFEDFSKDELDETTDDDESDDTRDDKVGYHKNRKRKMKPMVMSDDDELDSDTDDDDEVDETSDDDSGDCKKRKCKAGAGHGFGLPQKRHRPGGYKDANDYDSDIESDDNTFEYSDIANDCDESGYDGVGQSSGKDGSRKVYGENSGHSDSKVLGGHNVLHSLSNARSLELLADAGEVILTRELKSCPSLSNLKTFVPW</sequence>
<feature type="compositionally biased region" description="Basic and acidic residues" evidence="1">
    <location>
        <begin position="209"/>
        <end position="224"/>
    </location>
</feature>
<feature type="compositionally biased region" description="Basic residues" evidence="1">
    <location>
        <begin position="103"/>
        <end position="112"/>
    </location>
</feature>
<accession>A0A3L6RLB9</accession>
<feature type="compositionally biased region" description="Acidic residues" evidence="1">
    <location>
        <begin position="83"/>
        <end position="96"/>
    </location>
</feature>
<dbReference type="InterPro" id="IPR053197">
    <property type="entry name" value="F-box_SCFL_complex_component"/>
</dbReference>
<dbReference type="AlphaFoldDB" id="A0A3L6RLB9"/>
<evidence type="ECO:0000313" key="2">
    <source>
        <dbReference type="EMBL" id="RLN04878.1"/>
    </source>
</evidence>
<dbReference type="EMBL" id="PQIB02000008">
    <property type="protein sequence ID" value="RLN04878.1"/>
    <property type="molecule type" value="Genomic_DNA"/>
</dbReference>
<dbReference type="STRING" id="4540.A0A3L6RLB9"/>
<dbReference type="Proteomes" id="UP000275267">
    <property type="component" value="Unassembled WGS sequence"/>
</dbReference>
<feature type="region of interest" description="Disordered" evidence="1">
    <location>
        <begin position="82"/>
        <end position="182"/>
    </location>
</feature>
<organism evidence="2 3">
    <name type="scientific">Panicum miliaceum</name>
    <name type="common">Proso millet</name>
    <name type="synonym">Broomcorn millet</name>
    <dbReference type="NCBI Taxonomy" id="4540"/>
    <lineage>
        <taxon>Eukaryota</taxon>
        <taxon>Viridiplantae</taxon>
        <taxon>Streptophyta</taxon>
        <taxon>Embryophyta</taxon>
        <taxon>Tracheophyta</taxon>
        <taxon>Spermatophyta</taxon>
        <taxon>Magnoliopsida</taxon>
        <taxon>Liliopsida</taxon>
        <taxon>Poales</taxon>
        <taxon>Poaceae</taxon>
        <taxon>PACMAD clade</taxon>
        <taxon>Panicoideae</taxon>
        <taxon>Panicodae</taxon>
        <taxon>Paniceae</taxon>
        <taxon>Panicinae</taxon>
        <taxon>Panicum</taxon>
        <taxon>Panicum sect. Panicum</taxon>
    </lineage>
</organism>
<comment type="caution">
    <text evidence="2">The sequence shown here is derived from an EMBL/GenBank/DDBJ whole genome shotgun (WGS) entry which is preliminary data.</text>
</comment>
<feature type="compositionally biased region" description="Acidic residues" evidence="1">
    <location>
        <begin position="173"/>
        <end position="182"/>
    </location>
</feature>
<feature type="compositionally biased region" description="Acidic residues" evidence="1">
    <location>
        <begin position="117"/>
        <end position="140"/>
    </location>
</feature>
<reference evidence="3" key="1">
    <citation type="journal article" date="2019" name="Nat. Commun.">
        <title>The genome of broomcorn millet.</title>
        <authorList>
            <person name="Zou C."/>
            <person name="Miki D."/>
            <person name="Li D."/>
            <person name="Tang Q."/>
            <person name="Xiao L."/>
            <person name="Rajput S."/>
            <person name="Deng P."/>
            <person name="Jia W."/>
            <person name="Huang R."/>
            <person name="Zhang M."/>
            <person name="Sun Y."/>
            <person name="Hu J."/>
            <person name="Fu X."/>
            <person name="Schnable P.S."/>
            <person name="Li F."/>
            <person name="Zhang H."/>
            <person name="Feng B."/>
            <person name="Zhu X."/>
            <person name="Liu R."/>
            <person name="Schnable J.C."/>
            <person name="Zhu J.-K."/>
            <person name="Zhang H."/>
        </authorList>
    </citation>
    <scope>NUCLEOTIDE SEQUENCE [LARGE SCALE GENOMIC DNA]</scope>
</reference>
<evidence type="ECO:0000256" key="1">
    <source>
        <dbReference type="SAM" id="MobiDB-lite"/>
    </source>
</evidence>
<keyword evidence="3" id="KW-1185">Reference proteome</keyword>
<feature type="region of interest" description="Disordered" evidence="1">
    <location>
        <begin position="195"/>
        <end position="227"/>
    </location>
</feature>
<dbReference type="PANTHER" id="PTHR34223">
    <property type="entry name" value="OS11G0201299 PROTEIN"/>
    <property type="match status" value="1"/>
</dbReference>
<evidence type="ECO:0000313" key="3">
    <source>
        <dbReference type="Proteomes" id="UP000275267"/>
    </source>
</evidence>
<protein>
    <submittedName>
        <fullName evidence="2">Uncharacterized protein</fullName>
    </submittedName>
</protein>
<dbReference type="PANTHER" id="PTHR34223:SF120">
    <property type="entry name" value="F-BOX DOMAIN-CONTAINING PROTEIN"/>
    <property type="match status" value="1"/>
</dbReference>